<keyword evidence="1" id="KW-0732">Signal</keyword>
<evidence type="ECO:0000256" key="1">
    <source>
        <dbReference type="ARBA" id="ARBA00022729"/>
    </source>
</evidence>
<dbReference type="PANTHER" id="PTHR21666">
    <property type="entry name" value="PEPTIDASE-RELATED"/>
    <property type="match status" value="1"/>
</dbReference>
<dbReference type="HOGENOM" id="CLU_1665634_0_0_6"/>
<dbReference type="Proteomes" id="UP000005522">
    <property type="component" value="Chromosome"/>
</dbReference>
<dbReference type="InterPro" id="IPR050570">
    <property type="entry name" value="Cell_wall_metabolism_enzyme"/>
</dbReference>
<feature type="domain" description="M23ase beta-sheet core" evidence="3">
    <location>
        <begin position="50"/>
        <end position="136"/>
    </location>
</feature>
<protein>
    <recommendedName>
        <fullName evidence="3">M23ase beta-sheet core domain-containing protein</fullName>
    </recommendedName>
</protein>
<dbReference type="PANTHER" id="PTHR21666:SF289">
    <property type="entry name" value="L-ALA--D-GLU ENDOPEPTIDASE"/>
    <property type="match status" value="1"/>
</dbReference>
<dbReference type="AlphaFoldDB" id="A0A059ZUE3"/>
<evidence type="ECO:0000313" key="5">
    <source>
        <dbReference type="Proteomes" id="UP000005522"/>
    </source>
</evidence>
<gene>
    <name evidence="4" type="ORF">Acaty_c2585</name>
</gene>
<proteinExistence type="predicted"/>
<name>A0A059ZUE3_ACICK</name>
<accession>A0A059ZUE3</accession>
<dbReference type="InterPro" id="IPR011055">
    <property type="entry name" value="Dup_hybrid_motif"/>
</dbReference>
<evidence type="ECO:0000259" key="3">
    <source>
        <dbReference type="Pfam" id="PF01551"/>
    </source>
</evidence>
<sequence length="158" mass="15969">MQHDAAGFDHCRDFRDIAGSNALVTPFGPEATPAAPVATGGDGAGPGAEIHLGVDLQAKPGAPVKAVYPGRVVASSPEEHRVVLEHALSDGRLAYTEYGSLDQPAVKVGQAVAPGTVLGKLGADANSPAAPRLHYAEYLAVDSTADPATGPHSSTGRA</sequence>
<dbReference type="Pfam" id="PF01551">
    <property type="entry name" value="Peptidase_M23"/>
    <property type="match status" value="1"/>
</dbReference>
<evidence type="ECO:0000313" key="4">
    <source>
        <dbReference type="EMBL" id="AIA56429.1"/>
    </source>
</evidence>
<dbReference type="KEGG" id="acz:Acaty_c2585"/>
<reference evidence="4 5" key="1">
    <citation type="journal article" date="2009" name="J. Bacteriol.">
        <title>Draft genome sequence of the extremely acidophilic bacterium Acidithiobacillus caldus ATCC 51756 reveals metabolic versatility in the genus Acidithiobacillus.</title>
        <authorList>
            <person name="Valdes J."/>
            <person name="Quatrini R."/>
            <person name="Hallberg K."/>
            <person name="Dopson M."/>
            <person name="Valenzuela P.D."/>
            <person name="Holmes D.S."/>
        </authorList>
    </citation>
    <scope>NUCLEOTIDE SEQUENCE [LARGE SCALE GENOMIC DNA]</scope>
    <source>
        <strain evidence="5">ATCC 51756 / DSM 8584 / KU</strain>
    </source>
</reference>
<dbReference type="Gene3D" id="2.70.70.10">
    <property type="entry name" value="Glucose Permease (Domain IIA)"/>
    <property type="match status" value="1"/>
</dbReference>
<dbReference type="InterPro" id="IPR016047">
    <property type="entry name" value="M23ase_b-sheet_dom"/>
</dbReference>
<evidence type="ECO:0000256" key="2">
    <source>
        <dbReference type="SAM" id="MobiDB-lite"/>
    </source>
</evidence>
<dbReference type="EMBL" id="CP005986">
    <property type="protein sequence ID" value="AIA56429.1"/>
    <property type="molecule type" value="Genomic_DNA"/>
</dbReference>
<organism evidence="4 5">
    <name type="scientific">Acidithiobacillus caldus (strain ATCC 51756 / DSM 8584 / KU)</name>
    <dbReference type="NCBI Taxonomy" id="637389"/>
    <lineage>
        <taxon>Bacteria</taxon>
        <taxon>Pseudomonadati</taxon>
        <taxon>Pseudomonadota</taxon>
        <taxon>Acidithiobacillia</taxon>
        <taxon>Acidithiobacillales</taxon>
        <taxon>Acidithiobacillaceae</taxon>
        <taxon>Acidithiobacillus</taxon>
    </lineage>
</organism>
<dbReference type="SUPFAM" id="SSF51261">
    <property type="entry name" value="Duplicated hybrid motif"/>
    <property type="match status" value="1"/>
</dbReference>
<dbReference type="CDD" id="cd12797">
    <property type="entry name" value="M23_peptidase"/>
    <property type="match status" value="1"/>
</dbReference>
<dbReference type="GO" id="GO:0004222">
    <property type="term" value="F:metalloendopeptidase activity"/>
    <property type="evidence" value="ECO:0007669"/>
    <property type="project" value="TreeGrafter"/>
</dbReference>
<feature type="region of interest" description="Disordered" evidence="2">
    <location>
        <begin position="22"/>
        <end position="48"/>
    </location>
</feature>